<gene>
    <name evidence="1" type="ORF">GOP47_0016622</name>
</gene>
<protein>
    <submittedName>
        <fullName evidence="1">Uncharacterized protein</fullName>
    </submittedName>
</protein>
<dbReference type="EMBL" id="JABFUD020000016">
    <property type="protein sequence ID" value="KAI5068277.1"/>
    <property type="molecule type" value="Genomic_DNA"/>
</dbReference>
<reference evidence="1" key="1">
    <citation type="submission" date="2021-01" db="EMBL/GenBank/DDBJ databases">
        <title>Adiantum capillus-veneris genome.</title>
        <authorList>
            <person name="Fang Y."/>
            <person name="Liao Q."/>
        </authorList>
    </citation>
    <scope>NUCLEOTIDE SEQUENCE</scope>
    <source>
        <strain evidence="1">H3</strain>
        <tissue evidence="1">Leaf</tissue>
    </source>
</reference>
<dbReference type="AlphaFoldDB" id="A0A9D4UIP0"/>
<dbReference type="Proteomes" id="UP000886520">
    <property type="component" value="Chromosome 16"/>
</dbReference>
<proteinExistence type="predicted"/>
<comment type="caution">
    <text evidence="1">The sequence shown here is derived from an EMBL/GenBank/DDBJ whole genome shotgun (WGS) entry which is preliminary data.</text>
</comment>
<accession>A0A9D4UIP0</accession>
<sequence>MDKLLGETKNLTIHNGQVLGQAELQNQAPRIVFGSLFSLPSSTSLLSAGRHFLLRPAKASAAAPLCALKQTTIASRWLTSDKIMTASSDAGLCWIARGSTSFGVFHRSLLHYVN</sequence>
<keyword evidence="2" id="KW-1185">Reference proteome</keyword>
<evidence type="ECO:0000313" key="2">
    <source>
        <dbReference type="Proteomes" id="UP000886520"/>
    </source>
</evidence>
<evidence type="ECO:0000313" key="1">
    <source>
        <dbReference type="EMBL" id="KAI5068277.1"/>
    </source>
</evidence>
<organism evidence="1 2">
    <name type="scientific">Adiantum capillus-veneris</name>
    <name type="common">Maidenhair fern</name>
    <dbReference type="NCBI Taxonomy" id="13818"/>
    <lineage>
        <taxon>Eukaryota</taxon>
        <taxon>Viridiplantae</taxon>
        <taxon>Streptophyta</taxon>
        <taxon>Embryophyta</taxon>
        <taxon>Tracheophyta</taxon>
        <taxon>Polypodiopsida</taxon>
        <taxon>Polypodiidae</taxon>
        <taxon>Polypodiales</taxon>
        <taxon>Pteridineae</taxon>
        <taxon>Pteridaceae</taxon>
        <taxon>Vittarioideae</taxon>
        <taxon>Adiantum</taxon>
    </lineage>
</organism>
<name>A0A9D4UIP0_ADICA</name>